<gene>
    <name evidence="2" type="ORF">ACFOEI_14165</name>
</gene>
<keyword evidence="1 2" id="KW-0808">Transferase</keyword>
<dbReference type="InterPro" id="IPR003673">
    <property type="entry name" value="CoA-Trfase_fam_III"/>
</dbReference>
<reference evidence="3" key="1">
    <citation type="journal article" date="2019" name="Int. J. Syst. Evol. Microbiol.">
        <title>The Global Catalogue of Microorganisms (GCM) 10K type strain sequencing project: providing services to taxonomists for standard genome sequencing and annotation.</title>
        <authorList>
            <consortium name="The Broad Institute Genomics Platform"/>
            <consortium name="The Broad Institute Genome Sequencing Center for Infectious Disease"/>
            <person name="Wu L."/>
            <person name="Ma J."/>
        </authorList>
    </citation>
    <scope>NUCLEOTIDE SEQUENCE [LARGE SCALE GENOMIC DNA]</scope>
    <source>
        <strain evidence="3">KCTC 12847</strain>
    </source>
</reference>
<dbReference type="SUPFAM" id="SSF89796">
    <property type="entry name" value="CoA-transferase family III (CaiB/BaiF)"/>
    <property type="match status" value="1"/>
</dbReference>
<evidence type="ECO:0000256" key="1">
    <source>
        <dbReference type="ARBA" id="ARBA00022679"/>
    </source>
</evidence>
<dbReference type="Gene3D" id="3.30.1540.10">
    <property type="entry name" value="formyl-coa transferase, domain 3"/>
    <property type="match status" value="1"/>
</dbReference>
<evidence type="ECO:0000313" key="3">
    <source>
        <dbReference type="Proteomes" id="UP001595640"/>
    </source>
</evidence>
<dbReference type="GO" id="GO:0016740">
    <property type="term" value="F:transferase activity"/>
    <property type="evidence" value="ECO:0007669"/>
    <property type="project" value="UniProtKB-KW"/>
</dbReference>
<dbReference type="Proteomes" id="UP001595640">
    <property type="component" value="Unassembled WGS sequence"/>
</dbReference>
<dbReference type="RefSeq" id="WP_019018501.1">
    <property type="nucleotide sequence ID" value="NZ_BMXD01000001.1"/>
</dbReference>
<accession>A0ABV7M4K6</accession>
<name>A0ABV7M4K6_9GAMM</name>
<proteinExistence type="predicted"/>
<sequence>MRKPLEGIRVLDMSRVLAGPWCGQQLADMGAEVIKVERPDSGDDTRAWGPPWLAGTRESAYFLSANRGKRSVGVNIASLEGQQLIRDLVSQCDVLIENFKAGGLKSYGLDYASLKVIKPDLIYCSITGFGQDGPYAHRAGYDFIIQGMGGLMSLTGQPDGAPGGEPMKAGVALTDIFTGMYAANAILAALWERKRTGEGGHIDMALLDVQVGVLANQALNYLTSGEVPRRLGNAHPNIVPYQVFPSADGHLIVTVGNDGQFRRFCQVLGCEEWADDPRFATNSARVAYRDVLIPDISQLLAMRSTDNWLAELETAGVPCGPINTLDKVFDDPQVRHRGMRLPLPHPKTGQVDLVGNPIRIDGQRLAADTPPPALGEHSEEVLSQLLGLDEETLAGLRKRGVISGSGS</sequence>
<dbReference type="Pfam" id="PF02515">
    <property type="entry name" value="CoA_transf_3"/>
    <property type="match status" value="1"/>
</dbReference>
<dbReference type="EMBL" id="JBHRUH010000031">
    <property type="protein sequence ID" value="MFC3293197.1"/>
    <property type="molecule type" value="Genomic_DNA"/>
</dbReference>
<dbReference type="Gene3D" id="3.40.50.10540">
    <property type="entry name" value="Crotonobetainyl-coa:carnitine coa-transferase, domain 1"/>
    <property type="match status" value="1"/>
</dbReference>
<dbReference type="PANTHER" id="PTHR48207:SF3">
    <property type="entry name" value="SUCCINATE--HYDROXYMETHYLGLUTARATE COA-TRANSFERASE"/>
    <property type="match status" value="1"/>
</dbReference>
<dbReference type="InterPro" id="IPR044855">
    <property type="entry name" value="CoA-Trfase_III_dom3_sf"/>
</dbReference>
<comment type="caution">
    <text evidence="2">The sequence shown here is derived from an EMBL/GenBank/DDBJ whole genome shotgun (WGS) entry which is preliminary data.</text>
</comment>
<dbReference type="InterPro" id="IPR050483">
    <property type="entry name" value="CoA-transferase_III_domain"/>
</dbReference>
<dbReference type="PANTHER" id="PTHR48207">
    <property type="entry name" value="SUCCINATE--HYDROXYMETHYLGLUTARATE COA-TRANSFERASE"/>
    <property type="match status" value="1"/>
</dbReference>
<evidence type="ECO:0000313" key="2">
    <source>
        <dbReference type="EMBL" id="MFC3293197.1"/>
    </source>
</evidence>
<protein>
    <submittedName>
        <fullName evidence="2">CaiB/BaiF CoA transferase family protein</fullName>
    </submittedName>
</protein>
<organism evidence="2 3">
    <name type="scientific">Modicisalibacter luteus</name>
    <dbReference type="NCBI Taxonomy" id="453962"/>
    <lineage>
        <taxon>Bacteria</taxon>
        <taxon>Pseudomonadati</taxon>
        <taxon>Pseudomonadota</taxon>
        <taxon>Gammaproteobacteria</taxon>
        <taxon>Oceanospirillales</taxon>
        <taxon>Halomonadaceae</taxon>
        <taxon>Modicisalibacter</taxon>
    </lineage>
</organism>
<dbReference type="InterPro" id="IPR023606">
    <property type="entry name" value="CoA-Trfase_III_dom_1_sf"/>
</dbReference>
<keyword evidence="3" id="KW-1185">Reference proteome</keyword>